<feature type="non-terminal residue" evidence="1">
    <location>
        <position position="1"/>
    </location>
</feature>
<proteinExistence type="predicted"/>
<comment type="caution">
    <text evidence="1">The sequence shown here is derived from an EMBL/GenBank/DDBJ whole genome shotgun (WGS) entry which is preliminary data.</text>
</comment>
<dbReference type="AlphaFoldDB" id="A0A498HV48"/>
<gene>
    <name evidence="1" type="ORF">DVH24_030189</name>
</gene>
<accession>A0A498HV48</accession>
<dbReference type="EMBL" id="RDQH01000341">
    <property type="protein sequence ID" value="RXH75468.1"/>
    <property type="molecule type" value="Genomic_DNA"/>
</dbReference>
<evidence type="ECO:0000313" key="1">
    <source>
        <dbReference type="EMBL" id="RXH75468.1"/>
    </source>
</evidence>
<evidence type="ECO:0000313" key="2">
    <source>
        <dbReference type="Proteomes" id="UP000290289"/>
    </source>
</evidence>
<name>A0A498HV48_MALDO</name>
<keyword evidence="2" id="KW-1185">Reference proteome</keyword>
<organism evidence="1 2">
    <name type="scientific">Malus domestica</name>
    <name type="common">Apple</name>
    <name type="synonym">Pyrus malus</name>
    <dbReference type="NCBI Taxonomy" id="3750"/>
    <lineage>
        <taxon>Eukaryota</taxon>
        <taxon>Viridiplantae</taxon>
        <taxon>Streptophyta</taxon>
        <taxon>Embryophyta</taxon>
        <taxon>Tracheophyta</taxon>
        <taxon>Spermatophyta</taxon>
        <taxon>Magnoliopsida</taxon>
        <taxon>eudicotyledons</taxon>
        <taxon>Gunneridae</taxon>
        <taxon>Pentapetalae</taxon>
        <taxon>rosids</taxon>
        <taxon>fabids</taxon>
        <taxon>Rosales</taxon>
        <taxon>Rosaceae</taxon>
        <taxon>Amygdaloideae</taxon>
        <taxon>Maleae</taxon>
        <taxon>Malus</taxon>
    </lineage>
</organism>
<protein>
    <submittedName>
        <fullName evidence="1">Uncharacterized protein</fullName>
    </submittedName>
</protein>
<sequence>QEVKKEHEAFWELTGFGFRRNSEVKREGGLEHSQDGNKTMRVWSEPKVDNIVLRWWSGSGK</sequence>
<dbReference type="Proteomes" id="UP000290289">
    <property type="component" value="Chromosome 15"/>
</dbReference>
<reference evidence="1 2" key="1">
    <citation type="submission" date="2018-10" db="EMBL/GenBank/DDBJ databases">
        <title>A high-quality apple genome assembly.</title>
        <authorList>
            <person name="Hu J."/>
        </authorList>
    </citation>
    <scope>NUCLEOTIDE SEQUENCE [LARGE SCALE GENOMIC DNA]</scope>
    <source>
        <strain evidence="2">cv. HFTH1</strain>
        <tissue evidence="1">Young leaf</tissue>
    </source>
</reference>